<keyword evidence="2" id="KW-0645">Protease</keyword>
<accession>A0AAE8L8Z8</accession>
<dbReference type="EMBL" id="CP015367">
    <property type="protein sequence ID" value="APT30123.1"/>
    <property type="molecule type" value="Genomic_DNA"/>
</dbReference>
<keyword evidence="2" id="KW-0378">Hydrolase</keyword>
<dbReference type="GO" id="GO:0004176">
    <property type="term" value="F:ATP-dependent peptidase activity"/>
    <property type="evidence" value="ECO:0007669"/>
    <property type="project" value="InterPro"/>
</dbReference>
<dbReference type="Proteomes" id="UP000185487">
    <property type="component" value="Chromosome"/>
</dbReference>
<dbReference type="GO" id="GO:0007005">
    <property type="term" value="P:mitochondrion organization"/>
    <property type="evidence" value="ECO:0007669"/>
    <property type="project" value="TreeGrafter"/>
</dbReference>
<dbReference type="Pfam" id="PF00004">
    <property type="entry name" value="AAA"/>
    <property type="match status" value="1"/>
</dbReference>
<name>A0AAE8L8Z8_9HYPH</name>
<dbReference type="GO" id="GO:0005524">
    <property type="term" value="F:ATP binding"/>
    <property type="evidence" value="ECO:0007669"/>
    <property type="project" value="InterPro"/>
</dbReference>
<keyword evidence="4" id="KW-1185">Reference proteome</keyword>
<dbReference type="Gene3D" id="3.40.50.300">
    <property type="entry name" value="P-loop containing nucleotide triphosphate hydrolases"/>
    <property type="match status" value="1"/>
</dbReference>
<dbReference type="GO" id="GO:0006515">
    <property type="term" value="P:protein quality control for misfolded or incompletely synthesized proteins"/>
    <property type="evidence" value="ECO:0007669"/>
    <property type="project" value="TreeGrafter"/>
</dbReference>
<reference evidence="3 5" key="2">
    <citation type="submission" date="2016-10" db="EMBL/GenBank/DDBJ databases">
        <authorList>
            <person name="Varghese N."/>
            <person name="Submissions S."/>
        </authorList>
    </citation>
    <scope>NUCLEOTIDE SEQUENCE [LARGE SCALE GENOMIC DNA]</scope>
    <source>
        <strain evidence="3 5">CBMB27</strain>
    </source>
</reference>
<dbReference type="InterPro" id="IPR003959">
    <property type="entry name" value="ATPase_AAA_core"/>
</dbReference>
<feature type="domain" description="AAA+ ATPase" evidence="1">
    <location>
        <begin position="360"/>
        <end position="507"/>
    </location>
</feature>
<protein>
    <submittedName>
        <fullName evidence="3">ATPase family associated with various cellular activities (AAA)</fullName>
    </submittedName>
    <submittedName>
        <fullName evidence="2">Lon protease</fullName>
        <ecNumber evidence="2">3.4.21.53</ecNumber>
    </submittedName>
</protein>
<gene>
    <name evidence="2" type="ORF">MCBMB27_00832</name>
    <name evidence="3" type="ORF">SAMN05192567_12951</name>
</gene>
<dbReference type="InterPro" id="IPR003593">
    <property type="entry name" value="AAA+_ATPase"/>
</dbReference>
<dbReference type="SMART" id="SM00382">
    <property type="entry name" value="AAA"/>
    <property type="match status" value="1"/>
</dbReference>
<dbReference type="GO" id="GO:0016887">
    <property type="term" value="F:ATP hydrolysis activity"/>
    <property type="evidence" value="ECO:0007669"/>
    <property type="project" value="InterPro"/>
</dbReference>
<dbReference type="GO" id="GO:0004252">
    <property type="term" value="F:serine-type endopeptidase activity"/>
    <property type="evidence" value="ECO:0007669"/>
    <property type="project" value="UniProtKB-EC"/>
</dbReference>
<reference evidence="2 4" key="1">
    <citation type="submission" date="2016-04" db="EMBL/GenBank/DDBJ databases">
        <title>Complete genome sequencing and analysis of CBMB27, Methylobacterium phyllosphaerae isolated from leaf tissues of rice (Oryza sativa L.).</title>
        <authorList>
            <person name="Lee Y."/>
            <person name="Hwangbo K."/>
            <person name="Chung H."/>
            <person name="Yoo J."/>
            <person name="Kim K.Y."/>
            <person name="Sa T.M."/>
            <person name="Um Y."/>
            <person name="Madhaiyan M."/>
        </authorList>
    </citation>
    <scope>NUCLEOTIDE SEQUENCE [LARGE SCALE GENOMIC DNA]</scope>
    <source>
        <strain evidence="2 4">CBMB27</strain>
    </source>
</reference>
<evidence type="ECO:0000259" key="1">
    <source>
        <dbReference type="SMART" id="SM00382"/>
    </source>
</evidence>
<evidence type="ECO:0000313" key="4">
    <source>
        <dbReference type="Proteomes" id="UP000185487"/>
    </source>
</evidence>
<dbReference type="AlphaFoldDB" id="A0AAE8L8Z8"/>
<dbReference type="PANTHER" id="PTHR43718">
    <property type="entry name" value="LON PROTEASE"/>
    <property type="match status" value="1"/>
</dbReference>
<dbReference type="PANTHER" id="PTHR43718:SF2">
    <property type="entry name" value="LON PROTEASE HOMOLOG, MITOCHONDRIAL"/>
    <property type="match status" value="1"/>
</dbReference>
<dbReference type="GO" id="GO:0051131">
    <property type="term" value="P:chaperone-mediated protein complex assembly"/>
    <property type="evidence" value="ECO:0007669"/>
    <property type="project" value="TreeGrafter"/>
</dbReference>
<dbReference type="SUPFAM" id="SSF52540">
    <property type="entry name" value="P-loop containing nucleoside triphosphate hydrolases"/>
    <property type="match status" value="1"/>
</dbReference>
<dbReference type="RefSeq" id="WP_236952885.1">
    <property type="nucleotide sequence ID" value="NZ_CP015367.1"/>
</dbReference>
<evidence type="ECO:0000313" key="2">
    <source>
        <dbReference type="EMBL" id="APT30123.1"/>
    </source>
</evidence>
<organism evidence="3 5">
    <name type="scientific">Methylobacterium phyllosphaerae</name>
    <dbReference type="NCBI Taxonomy" id="418223"/>
    <lineage>
        <taxon>Bacteria</taxon>
        <taxon>Pseudomonadati</taxon>
        <taxon>Pseudomonadota</taxon>
        <taxon>Alphaproteobacteria</taxon>
        <taxon>Hyphomicrobiales</taxon>
        <taxon>Methylobacteriaceae</taxon>
        <taxon>Methylobacterium</taxon>
    </lineage>
</organism>
<sequence>MAFSSTPPALQIDPEAARRLLEPMLPRRLRACLAQDLRVDSACSEIALEITTLAPDAEALVSAWIAARTSSDGLLWRDRRWIARRSALIRFLDVLAVERDQPVARALADVATLLSCAGDDRRAAARLAQPLWQEREAVLDLRKGFAALAEAQTRLALGRVAEPGADTDVTGATDLAVALQAAWHDALKDALLTFSEKTSSAIAAAAALACGVDDAFAGDVALVHALVPVGEVLTRPVADNAATRERCRWKMIEARLAQNEARRREKAATVETTAQIPDADVPYAEVPKGHVLVVPTIQETGSDRGKSIARGYEHIIGKPLPLVEVPDLAAVRARLTFEFPYAQAMIDRLLADLIGREHATFRPTLLIGPPGAGKSRFVARIAHHLGLGLWRVDATRDAGASLGGLDRRWATSEPAHPIMAVARSGTANPLMLIDELEKAATRADHGRLWDALLPMLEPETARAYQDPCFQTETDISRVSWLGTANEVGNLPAPLLDRLRELEMPAPRHADLEALLGPIVARIAEDRGLNPAFVAPLDGEAITLLRRSWRGGSVRRLMRLVEAFVTARESLAVRQ</sequence>
<dbReference type="EMBL" id="FOPK01000029">
    <property type="protein sequence ID" value="SFH52263.1"/>
    <property type="molecule type" value="Genomic_DNA"/>
</dbReference>
<dbReference type="KEGG" id="mphy:MCBMB27_00832"/>
<dbReference type="GO" id="GO:0003697">
    <property type="term" value="F:single-stranded DNA binding"/>
    <property type="evidence" value="ECO:0007669"/>
    <property type="project" value="TreeGrafter"/>
</dbReference>
<dbReference type="EC" id="3.4.21.53" evidence="2"/>
<dbReference type="InterPro" id="IPR027417">
    <property type="entry name" value="P-loop_NTPase"/>
</dbReference>
<dbReference type="Proteomes" id="UP000199140">
    <property type="component" value="Unassembled WGS sequence"/>
</dbReference>
<evidence type="ECO:0000313" key="3">
    <source>
        <dbReference type="EMBL" id="SFH52263.1"/>
    </source>
</evidence>
<evidence type="ECO:0000313" key="5">
    <source>
        <dbReference type="Proteomes" id="UP000199140"/>
    </source>
</evidence>
<dbReference type="InterPro" id="IPR027065">
    <property type="entry name" value="Lon_Prtase"/>
</dbReference>
<proteinExistence type="predicted"/>